<evidence type="ECO:0000313" key="2">
    <source>
        <dbReference type="Proteomes" id="UP000199029"/>
    </source>
</evidence>
<keyword evidence="2" id="KW-1185">Reference proteome</keyword>
<dbReference type="STRING" id="1227077.SAMN04515668_4879"/>
<proteinExistence type="predicted"/>
<gene>
    <name evidence="1" type="ORF">SAMN04515668_4879</name>
</gene>
<accession>A0A1I6BPE2</accession>
<dbReference type="AlphaFoldDB" id="A0A1I6BPE2"/>
<protein>
    <submittedName>
        <fullName evidence="1">Uncharacterized protein</fullName>
    </submittedName>
</protein>
<sequence>MFTPVISESSRVFPIIWQQSRLSTKIEQVAINTVQATAWELRVNTA</sequence>
<name>A0A1I6BPE2_HYMAR</name>
<reference evidence="2" key="1">
    <citation type="submission" date="2016-10" db="EMBL/GenBank/DDBJ databases">
        <authorList>
            <person name="Varghese N."/>
            <person name="Submissions S."/>
        </authorList>
    </citation>
    <scope>NUCLEOTIDE SEQUENCE [LARGE SCALE GENOMIC DNA]</scope>
    <source>
        <strain evidence="2">OR362-8,ATCC BAA-1266,JCM 13504</strain>
    </source>
</reference>
<dbReference type="Proteomes" id="UP000199029">
    <property type="component" value="Unassembled WGS sequence"/>
</dbReference>
<dbReference type="EMBL" id="FOXS01000010">
    <property type="protein sequence ID" value="SFQ82754.1"/>
    <property type="molecule type" value="Genomic_DNA"/>
</dbReference>
<evidence type="ECO:0000313" key="1">
    <source>
        <dbReference type="EMBL" id="SFQ82754.1"/>
    </source>
</evidence>
<organism evidence="1 2">
    <name type="scientific">Hymenobacter arizonensis</name>
    <name type="common">Siccationidurans arizonensis</name>
    <dbReference type="NCBI Taxonomy" id="1227077"/>
    <lineage>
        <taxon>Bacteria</taxon>
        <taxon>Pseudomonadati</taxon>
        <taxon>Bacteroidota</taxon>
        <taxon>Cytophagia</taxon>
        <taxon>Cytophagales</taxon>
        <taxon>Hymenobacteraceae</taxon>
        <taxon>Hymenobacter</taxon>
    </lineage>
</organism>